<evidence type="ECO:0000256" key="1">
    <source>
        <dbReference type="SAM" id="MobiDB-lite"/>
    </source>
</evidence>
<organism evidence="3 4">
    <name type="scientific">Dryococelus australis</name>
    <dbReference type="NCBI Taxonomy" id="614101"/>
    <lineage>
        <taxon>Eukaryota</taxon>
        <taxon>Metazoa</taxon>
        <taxon>Ecdysozoa</taxon>
        <taxon>Arthropoda</taxon>
        <taxon>Hexapoda</taxon>
        <taxon>Insecta</taxon>
        <taxon>Pterygota</taxon>
        <taxon>Neoptera</taxon>
        <taxon>Polyneoptera</taxon>
        <taxon>Phasmatodea</taxon>
        <taxon>Verophasmatodea</taxon>
        <taxon>Anareolatae</taxon>
        <taxon>Phasmatidae</taxon>
        <taxon>Eurycanthinae</taxon>
        <taxon>Dryococelus</taxon>
    </lineage>
</organism>
<sequence>MSRVYRGLSSLACFQLNPRNTRALSTTEEYTICTQVDHKQGFEKFPVIRCDVRCPQGSYGEGCLRQCRCRTPGKCNHVTGQCRETSPSTTEEVTSQVAAYRVSNDEGPALTTTLRSGETSEMPPVTSPERGSDVEGKTSEKTYMLPETSEGAHSTSPGRSSDEEGKAPKTTYKFPETPEAPLSTSSVRGSDNEGKAPETRYKLLETTEIPPTTWPARSRDVEGKTHRSPETSEVPPSIATNSDGDDLVKLPPTTEEHLTSEGSLFIHDEPVTVTTTLTTSAPNTSHLRNEGSFGTKLHSFAPAGYDPANSRQSEDFVRLPEKVPDNTDERPEGHTTVQYVNNFLADEESLQSHDKPPSGEEHPDTNPRKKDPDPAEEDVILSGDDAAAGLPPPSNDLQHLRQVKAMDPEAGADAPSSGGGLLGRDLLSTSCVSAGVAVALIVTAALIVAAAHWRKSGGKKTSPEDSKPAAMAIFAYDESRADNVFSGQYHSPAAFRYRPFTVM</sequence>
<reference evidence="3 4" key="1">
    <citation type="submission" date="2023-02" db="EMBL/GenBank/DDBJ databases">
        <title>LHISI_Scaffold_Assembly.</title>
        <authorList>
            <person name="Stuart O.P."/>
            <person name="Cleave R."/>
            <person name="Magrath M.J.L."/>
            <person name="Mikheyev A.S."/>
        </authorList>
    </citation>
    <scope>NUCLEOTIDE SEQUENCE [LARGE SCALE GENOMIC DNA]</scope>
    <source>
        <strain evidence="3">Daus_M_001</strain>
        <tissue evidence="3">Leg muscle</tissue>
    </source>
</reference>
<dbReference type="EMBL" id="JARBHB010000003">
    <property type="protein sequence ID" value="KAJ8888254.1"/>
    <property type="molecule type" value="Genomic_DNA"/>
</dbReference>
<feature type="compositionally biased region" description="Polar residues" evidence="1">
    <location>
        <begin position="110"/>
        <end position="119"/>
    </location>
</feature>
<feature type="compositionally biased region" description="Basic and acidic residues" evidence="1">
    <location>
        <begin position="217"/>
        <end position="230"/>
    </location>
</feature>
<feature type="region of interest" description="Disordered" evidence="1">
    <location>
        <begin position="103"/>
        <end position="317"/>
    </location>
</feature>
<evidence type="ECO:0000313" key="3">
    <source>
        <dbReference type="EMBL" id="KAJ8888254.1"/>
    </source>
</evidence>
<keyword evidence="2" id="KW-1133">Transmembrane helix</keyword>
<feature type="compositionally biased region" description="Basic and acidic residues" evidence="1">
    <location>
        <begin position="130"/>
        <end position="140"/>
    </location>
</feature>
<feature type="region of interest" description="Disordered" evidence="1">
    <location>
        <begin position="349"/>
        <end position="378"/>
    </location>
</feature>
<keyword evidence="4" id="KW-1185">Reference proteome</keyword>
<accession>A0ABQ9HV38</accession>
<comment type="caution">
    <text evidence="3">The sequence shown here is derived from an EMBL/GenBank/DDBJ whole genome shotgun (WGS) entry which is preliminary data.</text>
</comment>
<protein>
    <submittedName>
        <fullName evidence="3">Uncharacterized protein</fullName>
    </submittedName>
</protein>
<proteinExistence type="predicted"/>
<evidence type="ECO:0000256" key="2">
    <source>
        <dbReference type="SAM" id="Phobius"/>
    </source>
</evidence>
<feature type="compositionally biased region" description="Basic and acidic residues" evidence="1">
    <location>
        <begin position="350"/>
        <end position="373"/>
    </location>
</feature>
<keyword evidence="2" id="KW-0812">Transmembrane</keyword>
<gene>
    <name evidence="3" type="ORF">PR048_007741</name>
</gene>
<feature type="transmembrane region" description="Helical" evidence="2">
    <location>
        <begin position="432"/>
        <end position="453"/>
    </location>
</feature>
<keyword evidence="2" id="KW-0472">Membrane</keyword>
<dbReference type="Gene3D" id="2.170.300.10">
    <property type="entry name" value="Tie2 ligand-binding domain superfamily"/>
    <property type="match status" value="1"/>
</dbReference>
<evidence type="ECO:0000313" key="4">
    <source>
        <dbReference type="Proteomes" id="UP001159363"/>
    </source>
</evidence>
<name>A0ABQ9HV38_9NEOP</name>
<dbReference type="Proteomes" id="UP001159363">
    <property type="component" value="Chromosome 3"/>
</dbReference>
<feature type="compositionally biased region" description="Basic and acidic residues" evidence="1">
    <location>
        <begin position="190"/>
        <end position="205"/>
    </location>
</feature>